<keyword evidence="1" id="KW-0812">Transmembrane</keyword>
<name>A0A4P2VMW7_FLUSA</name>
<reference evidence="2 3" key="1">
    <citation type="submission" date="2018-12" db="EMBL/GenBank/DDBJ databases">
        <title>Rubrispira sanarue gen. nov., sp., nov., a member of the order Silvanigrellales, isolated from a brackish lake in Hamamatsu Japan.</title>
        <authorList>
            <person name="Maejima Y."/>
            <person name="Iino T."/>
            <person name="Muraguchi Y."/>
            <person name="Fukuda K."/>
            <person name="Nojiri H."/>
            <person name="Ohkuma M."/>
            <person name="Moriuchi R."/>
            <person name="Dohra H."/>
            <person name="Kimbara K."/>
            <person name="Shintani M."/>
        </authorList>
    </citation>
    <scope>NUCLEOTIDE SEQUENCE [LARGE SCALE GENOMIC DNA]</scope>
    <source>
        <strain evidence="2 3">RF1110005</strain>
    </source>
</reference>
<dbReference type="AlphaFoldDB" id="A0A4P2VMW7"/>
<gene>
    <name evidence="2" type="ORF">JCM31447_13020</name>
</gene>
<dbReference type="EMBL" id="AP019368">
    <property type="protein sequence ID" value="BBH52859.1"/>
    <property type="molecule type" value="Genomic_DNA"/>
</dbReference>
<sequence length="373" mass="44454">MELNQSFMSVNFLSSYCLQTYFGIVVTCIIIVYITGRLSYFTTYVFNYLHWRSLILPFQFKIFNTFLYFLRKIADKVPFITLLILTTEKLHISLLLTSLIGFFLGFVRLAATQEWQAQIPNIKKWKFELGVLHLEKKLSSHFIKDILCKNIKKLAIPNINNKYEISKADFRCYMALSLLFLSVYLYRNGYSYLRTDLIAFYLIAWSSIDALFWNFRLKHKPHSPVENFTEKPNEFYTKYWIRLLCLLVILSFLYLINHYFGSAFSRYNLASFILFFMIVNKFLRIWNEALIAKLNLQKQYYPASYAKNHIFKFENVRIWRDIGSLRSQSIHPFVRLVMFRTIFELSDRSIFIGIITHLDLIVATFFYAILIAY</sequence>
<feature type="transmembrane region" description="Helical" evidence="1">
    <location>
        <begin position="239"/>
        <end position="260"/>
    </location>
</feature>
<organism evidence="2 3">
    <name type="scientific">Fluviispira sanaruensis</name>
    <dbReference type="NCBI Taxonomy" id="2493639"/>
    <lineage>
        <taxon>Bacteria</taxon>
        <taxon>Pseudomonadati</taxon>
        <taxon>Bdellovibrionota</taxon>
        <taxon>Oligoflexia</taxon>
        <taxon>Silvanigrellales</taxon>
        <taxon>Silvanigrellaceae</taxon>
        <taxon>Fluviispira</taxon>
    </lineage>
</organism>
<protein>
    <submittedName>
        <fullName evidence="2">Uncharacterized protein</fullName>
    </submittedName>
</protein>
<feature type="transmembrane region" description="Helical" evidence="1">
    <location>
        <begin position="198"/>
        <end position="215"/>
    </location>
</feature>
<dbReference type="KEGG" id="sbf:JCM31447_13020"/>
<evidence type="ECO:0000313" key="3">
    <source>
        <dbReference type="Proteomes" id="UP000291236"/>
    </source>
</evidence>
<keyword evidence="1" id="KW-0472">Membrane</keyword>
<feature type="transmembrane region" description="Helical" evidence="1">
    <location>
        <begin position="53"/>
        <end position="70"/>
    </location>
</feature>
<feature type="transmembrane region" description="Helical" evidence="1">
    <location>
        <begin position="350"/>
        <end position="372"/>
    </location>
</feature>
<evidence type="ECO:0000313" key="2">
    <source>
        <dbReference type="EMBL" id="BBH52859.1"/>
    </source>
</evidence>
<feature type="transmembrane region" description="Helical" evidence="1">
    <location>
        <begin position="170"/>
        <end position="186"/>
    </location>
</feature>
<evidence type="ECO:0000256" key="1">
    <source>
        <dbReference type="SAM" id="Phobius"/>
    </source>
</evidence>
<proteinExistence type="predicted"/>
<keyword evidence="1" id="KW-1133">Transmembrane helix</keyword>
<feature type="transmembrane region" description="Helical" evidence="1">
    <location>
        <begin position="90"/>
        <end position="111"/>
    </location>
</feature>
<dbReference type="Proteomes" id="UP000291236">
    <property type="component" value="Chromosome"/>
</dbReference>
<accession>A0A4P2VMW7</accession>
<feature type="transmembrane region" description="Helical" evidence="1">
    <location>
        <begin position="266"/>
        <end position="283"/>
    </location>
</feature>
<feature type="transmembrane region" description="Helical" evidence="1">
    <location>
        <begin position="20"/>
        <end position="41"/>
    </location>
</feature>
<keyword evidence="3" id="KW-1185">Reference proteome</keyword>
<dbReference type="OrthoDB" id="5291209at2"/>
<dbReference type="RefSeq" id="WP_145987936.1">
    <property type="nucleotide sequence ID" value="NZ_AP019368.1"/>
</dbReference>